<feature type="transmembrane region" description="Helical" evidence="1">
    <location>
        <begin position="44"/>
        <end position="61"/>
    </location>
</feature>
<keyword evidence="3" id="KW-1185">Reference proteome</keyword>
<proteinExistence type="predicted"/>
<gene>
    <name evidence="2" type="ORF">SAMN05428642_1101</name>
</gene>
<evidence type="ECO:0000313" key="2">
    <source>
        <dbReference type="EMBL" id="SFZ95174.1"/>
    </source>
</evidence>
<reference evidence="2 3" key="1">
    <citation type="submission" date="2016-10" db="EMBL/GenBank/DDBJ databases">
        <authorList>
            <person name="de Groot N.N."/>
        </authorList>
    </citation>
    <scope>NUCLEOTIDE SEQUENCE [LARGE SCALE GENOMIC DNA]</scope>
    <source>
        <strain evidence="2 3">DSM 18180</strain>
    </source>
</reference>
<protein>
    <submittedName>
        <fullName evidence="2">Uncharacterized protein</fullName>
    </submittedName>
</protein>
<dbReference type="AlphaFoldDB" id="A0A1K2IS87"/>
<keyword evidence="1" id="KW-0812">Transmembrane</keyword>
<keyword evidence="1" id="KW-0472">Membrane</keyword>
<keyword evidence="1" id="KW-1133">Transmembrane helix</keyword>
<dbReference type="EMBL" id="FPKV01000010">
    <property type="protein sequence ID" value="SFZ95174.1"/>
    <property type="molecule type" value="Genomic_DNA"/>
</dbReference>
<name>A0A1K2IS87_9FLAO</name>
<evidence type="ECO:0000313" key="3">
    <source>
        <dbReference type="Proteomes" id="UP000182544"/>
    </source>
</evidence>
<feature type="transmembrane region" description="Helical" evidence="1">
    <location>
        <begin position="82"/>
        <end position="100"/>
    </location>
</feature>
<feature type="transmembrane region" description="Helical" evidence="1">
    <location>
        <begin position="7"/>
        <end position="24"/>
    </location>
</feature>
<sequence>MKKRNRIIIGLIFLVTSLSSAFYFLPKESELYLTTDISDLQKTLLPISIILSIIISSILVFKKSEFNGGNSSRITHIGYIGIMSYLIYSLSSSLLTTVALKTNRVSKTETTDKNFVMSTMTFRSNGELISSEPWVIKSDGKYEVRGRITGKSYDDNVDGIFMDKSDYVKIEQKKEFGITLLNGLFGIPYEPTLKK</sequence>
<organism evidence="2 3">
    <name type="scientific">Flaviramulus basaltis</name>
    <dbReference type="NCBI Taxonomy" id="369401"/>
    <lineage>
        <taxon>Bacteria</taxon>
        <taxon>Pseudomonadati</taxon>
        <taxon>Bacteroidota</taxon>
        <taxon>Flavobacteriia</taxon>
        <taxon>Flavobacteriales</taxon>
        <taxon>Flavobacteriaceae</taxon>
        <taxon>Flaviramulus</taxon>
    </lineage>
</organism>
<accession>A0A1K2IS87</accession>
<evidence type="ECO:0000256" key="1">
    <source>
        <dbReference type="SAM" id="Phobius"/>
    </source>
</evidence>
<dbReference type="Proteomes" id="UP000182544">
    <property type="component" value="Unassembled WGS sequence"/>
</dbReference>